<name>A0ABY5LLJ2_9VIBR</name>
<dbReference type="Pfam" id="PF07195">
    <property type="entry name" value="FliD_C"/>
    <property type="match status" value="1"/>
</dbReference>
<proteinExistence type="inferred from homology"/>
<dbReference type="Proteomes" id="UP001058602">
    <property type="component" value="Chromosome 2"/>
</dbReference>
<comment type="subcellular location">
    <subcellularLocation>
        <location evidence="5">Secreted</location>
    </subcellularLocation>
    <subcellularLocation>
        <location evidence="5">Bacterial flagellum</location>
    </subcellularLocation>
</comment>
<keyword evidence="8" id="KW-0966">Cell projection</keyword>
<organism evidence="8 9">
    <name type="scientific">Vibrio japonicus</name>
    <dbReference type="NCBI Taxonomy" id="1824638"/>
    <lineage>
        <taxon>Bacteria</taxon>
        <taxon>Pseudomonadati</taxon>
        <taxon>Pseudomonadota</taxon>
        <taxon>Gammaproteobacteria</taxon>
        <taxon>Vibrionales</taxon>
        <taxon>Vibrionaceae</taxon>
        <taxon>Vibrio</taxon>
    </lineage>
</organism>
<feature type="coiled-coil region" evidence="5">
    <location>
        <begin position="395"/>
        <end position="422"/>
    </location>
</feature>
<dbReference type="Pfam" id="PF02465">
    <property type="entry name" value="FliD_N"/>
    <property type="match status" value="1"/>
</dbReference>
<comment type="subunit">
    <text evidence="2 5">Homopentamer.</text>
</comment>
<keyword evidence="9" id="KW-1185">Reference proteome</keyword>
<evidence type="ECO:0000256" key="1">
    <source>
        <dbReference type="ARBA" id="ARBA00009764"/>
    </source>
</evidence>
<feature type="domain" description="Flagellar hook-associated protein 2 N-terminal" evidence="6">
    <location>
        <begin position="2"/>
        <end position="100"/>
    </location>
</feature>
<evidence type="ECO:0000256" key="3">
    <source>
        <dbReference type="ARBA" id="ARBA00023054"/>
    </source>
</evidence>
<evidence type="ECO:0000313" key="8">
    <source>
        <dbReference type="EMBL" id="UUM32306.1"/>
    </source>
</evidence>
<keyword evidence="3 5" id="KW-0175">Coiled coil</keyword>
<dbReference type="PANTHER" id="PTHR30288">
    <property type="entry name" value="FLAGELLAR CAP/ASSEMBLY PROTEIN FLID"/>
    <property type="match status" value="1"/>
</dbReference>
<gene>
    <name evidence="8" type="primary">fliD</name>
    <name evidence="8" type="ORF">NP165_18655</name>
</gene>
<dbReference type="InterPro" id="IPR010810">
    <property type="entry name" value="Flagellin_hook_IN_motif"/>
</dbReference>
<comment type="similarity">
    <text evidence="1 5">Belongs to the FliD family.</text>
</comment>
<dbReference type="InterPro" id="IPR003481">
    <property type="entry name" value="FliD_N"/>
</dbReference>
<feature type="domain" description="Flagellar hook-associated protein 2 C-terminal" evidence="7">
    <location>
        <begin position="228"/>
        <end position="439"/>
    </location>
</feature>
<keyword evidence="5" id="KW-0964">Secreted</keyword>
<dbReference type="RefSeq" id="WP_257085968.1">
    <property type="nucleotide sequence ID" value="NZ_CP102097.1"/>
</dbReference>
<dbReference type="InterPro" id="IPR010809">
    <property type="entry name" value="FliD_C"/>
</dbReference>
<sequence length="445" mass="48042">MSSLDPISMATQLATFDVQPFQQRDQMQADRYQSQLTALSKVESALREFRTAMNEMNSTTSSIIKNSATVSQDGYFTANADATALAGSYQIFVEQIASAHQVSADMPVDLDSTTEIPTVGTLDLTINGETMSLDLATVDTDGDGIATMADLVSAINNDSANPGVNATLVRSNGQTHFMLSSSETGVANRISVSASGTGQAWFEDAFTNLNEISAPKDAVIWLGEEGSGLQLTNSSNTFQGFIYGVDITVSKAQTAGEAPLSLNVGADAEATKEQVNQFVEAYNSLIATLDTYTKIGGEDEKRGVLASDPTLRSIESQLTSIVRNEFNGMRLSDVGITISREGKMSIDSEKFDEAQQTNGAALEAMFNGEGALLSTLDSMAEPFLKFSSGLFSSRKDALQAGLDRLDDKQAKLERKYEMSYNRYLKQFTHMNSLMTQMNQTMSMFG</sequence>
<evidence type="ECO:0000256" key="5">
    <source>
        <dbReference type="RuleBase" id="RU362066"/>
    </source>
</evidence>
<evidence type="ECO:0000256" key="4">
    <source>
        <dbReference type="ARBA" id="ARBA00023143"/>
    </source>
</evidence>
<dbReference type="EMBL" id="CP102097">
    <property type="protein sequence ID" value="UUM32306.1"/>
    <property type="molecule type" value="Genomic_DNA"/>
</dbReference>
<dbReference type="Pfam" id="PF07196">
    <property type="entry name" value="Flagellin_IN"/>
    <property type="match status" value="1"/>
</dbReference>
<keyword evidence="8" id="KW-0969">Cilium</keyword>
<dbReference type="Gene3D" id="3.30.70.2120">
    <property type="match status" value="1"/>
</dbReference>
<evidence type="ECO:0000313" key="9">
    <source>
        <dbReference type="Proteomes" id="UP001058602"/>
    </source>
</evidence>
<keyword evidence="8" id="KW-0282">Flagellum</keyword>
<accession>A0ABY5LLJ2</accession>
<evidence type="ECO:0000259" key="7">
    <source>
        <dbReference type="Pfam" id="PF07195"/>
    </source>
</evidence>
<protein>
    <recommendedName>
        <fullName evidence="5">Flagellar hook-associated protein 2</fullName>
        <shortName evidence="5">HAP2</shortName>
    </recommendedName>
    <alternativeName>
        <fullName evidence="5">Flagellar cap protein</fullName>
    </alternativeName>
</protein>
<evidence type="ECO:0000259" key="6">
    <source>
        <dbReference type="Pfam" id="PF02465"/>
    </source>
</evidence>
<dbReference type="PANTHER" id="PTHR30288:SF0">
    <property type="entry name" value="FLAGELLAR HOOK-ASSOCIATED PROTEIN 2"/>
    <property type="match status" value="1"/>
</dbReference>
<keyword evidence="4 5" id="KW-0975">Bacterial flagellum</keyword>
<comment type="function">
    <text evidence="5">Required for morphogenesis and for the elongation of the flagellar filament by facilitating polymerization of the flagellin monomers at the tip of growing filament. Forms a capping structure, which prevents flagellin subunits (transported through the central channel of the flagellum) from leaking out without polymerization at the distal end.</text>
</comment>
<reference evidence="8" key="1">
    <citation type="submission" date="2022-07" db="EMBL/GenBank/DDBJ databases">
        <title>Complete genome of Vibrio japonicus strain JCM 31412T and phylogenomic assessment of the Nereis clade of the genus Vibrio.</title>
        <authorList>
            <person name="Shlafstein M.D."/>
            <person name="Emsley S.A."/>
            <person name="Ushijima B."/>
            <person name="Videau P."/>
            <person name="Saw J.H."/>
        </authorList>
    </citation>
    <scope>NUCLEOTIDE SEQUENCE</scope>
    <source>
        <strain evidence="8">JCM 31412</strain>
    </source>
</reference>
<evidence type="ECO:0000256" key="2">
    <source>
        <dbReference type="ARBA" id="ARBA00011255"/>
    </source>
</evidence>
<dbReference type="InterPro" id="IPR040026">
    <property type="entry name" value="FliD"/>
</dbReference>